<dbReference type="InterPro" id="IPR007487">
    <property type="entry name" value="ABC_transpt-TYRBP-like"/>
</dbReference>
<proteinExistence type="predicted"/>
<sequence>MKKISLILIAVFMVFALAACGNNPSDDQAENNDSANGETTSGSSSEGEATSSEDGKVVKVGIAQLIEHPSLDLTREGFIQALVDAGYEDGANLEIDYQNAQGEMPNNTTIAQKFEASDNDIILAITTPTAQVMKQEVKDIPVLFTAVTDPLGAGLVDESNAPVGNVTGMSDTHPSGLEELMNFIAEEFPEVKSLGVVYNAGEQNSSVSVERAKAKAEELGISMVEANITNTSELKQATESLLGKVDALFIPKDNMVVSGLPALLQVANENDLPVFASEKDTVASGALLSFSVDYFTIGYETGEMALEIIDGGKSPEELEIRYPDKLDLVINLKAAKEQGVTLSEELLNQVKEENKIQE</sequence>
<dbReference type="Proteomes" id="UP001231941">
    <property type="component" value="Unassembled WGS sequence"/>
</dbReference>
<dbReference type="RefSeq" id="WP_305990539.1">
    <property type="nucleotide sequence ID" value="NZ_JAVAMP010000001.1"/>
</dbReference>
<evidence type="ECO:0000256" key="2">
    <source>
        <dbReference type="SAM" id="SignalP"/>
    </source>
</evidence>
<dbReference type="SUPFAM" id="SSF53822">
    <property type="entry name" value="Periplasmic binding protein-like I"/>
    <property type="match status" value="1"/>
</dbReference>
<feature type="compositionally biased region" description="Low complexity" evidence="1">
    <location>
        <begin position="34"/>
        <end position="52"/>
    </location>
</feature>
<keyword evidence="4" id="KW-1185">Reference proteome</keyword>
<feature type="region of interest" description="Disordered" evidence="1">
    <location>
        <begin position="26"/>
        <end position="54"/>
    </location>
</feature>
<organism evidence="3 4">
    <name type="scientific">Chengkuizengella axinellae</name>
    <dbReference type="NCBI Taxonomy" id="3064388"/>
    <lineage>
        <taxon>Bacteria</taxon>
        <taxon>Bacillati</taxon>
        <taxon>Bacillota</taxon>
        <taxon>Bacilli</taxon>
        <taxon>Bacillales</taxon>
        <taxon>Paenibacillaceae</taxon>
        <taxon>Chengkuizengella</taxon>
    </lineage>
</organism>
<dbReference type="PANTHER" id="PTHR35271:SF1">
    <property type="entry name" value="ABC TRANSPORTER, SUBSTRATE-BINDING LIPOPROTEIN"/>
    <property type="match status" value="1"/>
</dbReference>
<evidence type="ECO:0000313" key="4">
    <source>
        <dbReference type="Proteomes" id="UP001231941"/>
    </source>
</evidence>
<evidence type="ECO:0000256" key="1">
    <source>
        <dbReference type="SAM" id="MobiDB-lite"/>
    </source>
</evidence>
<dbReference type="Pfam" id="PF04392">
    <property type="entry name" value="ABC_sub_bind"/>
    <property type="match status" value="1"/>
</dbReference>
<dbReference type="CDD" id="cd06325">
    <property type="entry name" value="PBP1_ABC_unchar_transporter"/>
    <property type="match status" value="1"/>
</dbReference>
<name>A0ABT9IVY8_9BACL</name>
<evidence type="ECO:0000313" key="3">
    <source>
        <dbReference type="EMBL" id="MDP5273257.1"/>
    </source>
</evidence>
<dbReference type="Gene3D" id="3.40.50.2300">
    <property type="match status" value="2"/>
</dbReference>
<feature type="signal peptide" evidence="2">
    <location>
        <begin position="1"/>
        <end position="18"/>
    </location>
</feature>
<reference evidence="3 4" key="1">
    <citation type="submission" date="2023-08" db="EMBL/GenBank/DDBJ databases">
        <authorList>
            <person name="Park J.-S."/>
        </authorList>
    </citation>
    <scope>NUCLEOTIDE SEQUENCE [LARGE SCALE GENOMIC DNA]</scope>
    <source>
        <strain evidence="3 4">2205SS18-9</strain>
    </source>
</reference>
<dbReference type="PANTHER" id="PTHR35271">
    <property type="entry name" value="ABC TRANSPORTER, SUBSTRATE-BINDING LIPOPROTEIN-RELATED"/>
    <property type="match status" value="1"/>
</dbReference>
<feature type="chain" id="PRO_5045723713" evidence="2">
    <location>
        <begin position="19"/>
        <end position="358"/>
    </location>
</feature>
<dbReference type="PROSITE" id="PS51257">
    <property type="entry name" value="PROKAR_LIPOPROTEIN"/>
    <property type="match status" value="1"/>
</dbReference>
<dbReference type="EMBL" id="JAVAMP010000001">
    <property type="protein sequence ID" value="MDP5273257.1"/>
    <property type="molecule type" value="Genomic_DNA"/>
</dbReference>
<protein>
    <submittedName>
        <fullName evidence="3">ABC transporter substrate binding protein</fullName>
    </submittedName>
</protein>
<gene>
    <name evidence="3" type="ORF">Q5Y73_04015</name>
</gene>
<keyword evidence="2" id="KW-0732">Signal</keyword>
<comment type="caution">
    <text evidence="3">The sequence shown here is derived from an EMBL/GenBank/DDBJ whole genome shotgun (WGS) entry which is preliminary data.</text>
</comment>
<dbReference type="InterPro" id="IPR028082">
    <property type="entry name" value="Peripla_BP_I"/>
</dbReference>
<accession>A0ABT9IVY8</accession>